<reference evidence="13 14" key="2">
    <citation type="journal article" date="2023" name="Mol. Biol. Evol.">
        <title>Genomics of Secondarily Temperate Adaptation in the Only Non-Antarctic Icefish.</title>
        <authorList>
            <person name="Rivera-Colon A.G."/>
            <person name="Rayamajhi N."/>
            <person name="Minhas B.F."/>
            <person name="Madrigal G."/>
            <person name="Bilyk K.T."/>
            <person name="Yoon V."/>
            <person name="Hune M."/>
            <person name="Gregory S."/>
            <person name="Cheng C.H.C."/>
            <person name="Catchen J.M."/>
        </authorList>
    </citation>
    <scope>NUCLEOTIDE SEQUENCE [LARGE SCALE GENOMIC DNA]</scope>
    <source>
        <strain evidence="13">JMC-PN-2008</strain>
    </source>
</reference>
<keyword evidence="14" id="KW-1185">Reference proteome</keyword>
<evidence type="ECO:0000256" key="3">
    <source>
        <dbReference type="ARBA" id="ARBA00010241"/>
    </source>
</evidence>
<feature type="transmembrane region" description="Helical" evidence="11">
    <location>
        <begin position="75"/>
        <end position="99"/>
    </location>
</feature>
<sequence>MSFPGPPDDLEGSGYDLESSGSGSGDWSEPVEIKDTVSKDGTKSTFDGTSDLNKDFGSEFIFVESSKSFLENKDIFAAVIAGGAIGVALAAALATILIYTWQHKDNEGYILAQQTASGGDYHRPNREEVIV</sequence>
<comment type="similarity">
    <text evidence="3">Belongs to the neurexin family.</text>
</comment>
<dbReference type="GO" id="GO:0016020">
    <property type="term" value="C:membrane"/>
    <property type="evidence" value="ECO:0007669"/>
    <property type="project" value="UniProtKB-SubCell"/>
</dbReference>
<evidence type="ECO:0000256" key="6">
    <source>
        <dbReference type="ARBA" id="ARBA00022989"/>
    </source>
</evidence>
<keyword evidence="9" id="KW-0357">Heparan sulfate</keyword>
<keyword evidence="6 11" id="KW-1133">Transmembrane helix</keyword>
<feature type="region of interest" description="Disordered" evidence="10">
    <location>
        <begin position="1"/>
        <end position="54"/>
    </location>
</feature>
<evidence type="ECO:0000256" key="8">
    <source>
        <dbReference type="ARBA" id="ARBA00023180"/>
    </source>
</evidence>
<keyword evidence="7 11" id="KW-0472">Membrane</keyword>
<dbReference type="PANTHER" id="PTHR10915">
    <property type="entry name" value="SYNDECAN"/>
    <property type="match status" value="1"/>
</dbReference>
<evidence type="ECO:0000256" key="5">
    <source>
        <dbReference type="ARBA" id="ARBA00022974"/>
    </source>
</evidence>
<gene>
    <name evidence="13" type="ORF">PBY51_006669</name>
</gene>
<feature type="compositionally biased region" description="Basic and acidic residues" evidence="10">
    <location>
        <begin position="31"/>
        <end position="42"/>
    </location>
</feature>
<dbReference type="InterPro" id="IPR027789">
    <property type="entry name" value="Syndecan/Neurexin_dom"/>
</dbReference>
<keyword evidence="5" id="KW-0654">Proteoglycan</keyword>
<name>A0AAN7WZX8_ELEMC</name>
<dbReference type="GO" id="GO:0009986">
    <property type="term" value="C:cell surface"/>
    <property type="evidence" value="ECO:0007669"/>
    <property type="project" value="TreeGrafter"/>
</dbReference>
<proteinExistence type="inferred from homology"/>
<evidence type="ECO:0000256" key="11">
    <source>
        <dbReference type="SAM" id="Phobius"/>
    </source>
</evidence>
<evidence type="ECO:0000256" key="4">
    <source>
        <dbReference type="ARBA" id="ARBA00022692"/>
    </source>
</evidence>
<keyword evidence="4 11" id="KW-0812">Transmembrane</keyword>
<feature type="domain" description="Syndecan/Neurexin" evidence="12">
    <location>
        <begin position="68"/>
        <end position="127"/>
    </location>
</feature>
<organism evidence="13 14">
    <name type="scientific">Eleginops maclovinus</name>
    <name type="common">Patagonian blennie</name>
    <name type="synonym">Eleginus maclovinus</name>
    <dbReference type="NCBI Taxonomy" id="56733"/>
    <lineage>
        <taxon>Eukaryota</taxon>
        <taxon>Metazoa</taxon>
        <taxon>Chordata</taxon>
        <taxon>Craniata</taxon>
        <taxon>Vertebrata</taxon>
        <taxon>Euteleostomi</taxon>
        <taxon>Actinopterygii</taxon>
        <taxon>Neopterygii</taxon>
        <taxon>Teleostei</taxon>
        <taxon>Neoteleostei</taxon>
        <taxon>Acanthomorphata</taxon>
        <taxon>Eupercaria</taxon>
        <taxon>Perciformes</taxon>
        <taxon>Notothenioidei</taxon>
        <taxon>Eleginopidae</taxon>
        <taxon>Eleginops</taxon>
    </lineage>
</organism>
<dbReference type="Proteomes" id="UP001346869">
    <property type="component" value="Unassembled WGS sequence"/>
</dbReference>
<accession>A0AAN7WZX8</accession>
<reference evidence="13 14" key="1">
    <citation type="journal article" date="2023" name="Genes (Basel)">
        <title>Chromosome-Level Genome Assembly and Circadian Gene Repertoire of the Patagonia Blennie Eleginops maclovinus-The Closest Ancestral Proxy of Antarctic Cryonotothenioids.</title>
        <authorList>
            <person name="Cheng C.C."/>
            <person name="Rivera-Colon A.G."/>
            <person name="Minhas B.F."/>
            <person name="Wilson L."/>
            <person name="Rayamajhi N."/>
            <person name="Vargas-Chacoff L."/>
            <person name="Catchen J.M."/>
        </authorList>
    </citation>
    <scope>NUCLEOTIDE SEQUENCE [LARGE SCALE GENOMIC DNA]</scope>
    <source>
        <strain evidence="13">JMC-PN-2008</strain>
    </source>
</reference>
<evidence type="ECO:0000256" key="9">
    <source>
        <dbReference type="ARBA" id="ARBA00023207"/>
    </source>
</evidence>
<dbReference type="EMBL" id="JAUZQC010000020">
    <property type="protein sequence ID" value="KAK5852830.1"/>
    <property type="molecule type" value="Genomic_DNA"/>
</dbReference>
<dbReference type="AlphaFoldDB" id="A0AAN7WZX8"/>
<comment type="similarity">
    <text evidence="2">Belongs to the syndecan proteoglycan family.</text>
</comment>
<dbReference type="PANTHER" id="PTHR10915:SF1">
    <property type="entry name" value="SYNDECAN"/>
    <property type="match status" value="1"/>
</dbReference>
<dbReference type="InterPro" id="IPR001050">
    <property type="entry name" value="Syndecan"/>
</dbReference>
<protein>
    <recommendedName>
        <fullName evidence="12">Syndecan/Neurexin domain-containing protein</fullName>
    </recommendedName>
</protein>
<evidence type="ECO:0000256" key="1">
    <source>
        <dbReference type="ARBA" id="ARBA00004479"/>
    </source>
</evidence>
<feature type="compositionally biased region" description="Low complexity" evidence="10">
    <location>
        <begin position="12"/>
        <end position="21"/>
    </location>
</feature>
<comment type="caution">
    <text evidence="13">The sequence shown here is derived from an EMBL/GenBank/DDBJ whole genome shotgun (WGS) entry which is preliminary data.</text>
</comment>
<dbReference type="GO" id="GO:0016477">
    <property type="term" value="P:cell migration"/>
    <property type="evidence" value="ECO:0007669"/>
    <property type="project" value="TreeGrafter"/>
</dbReference>
<evidence type="ECO:0000313" key="13">
    <source>
        <dbReference type="EMBL" id="KAK5852830.1"/>
    </source>
</evidence>
<keyword evidence="8" id="KW-0325">Glycoprotein</keyword>
<comment type="subcellular location">
    <subcellularLocation>
        <location evidence="1">Membrane</location>
        <topology evidence="1">Single-pass type I membrane protein</topology>
    </subcellularLocation>
</comment>
<evidence type="ECO:0000256" key="2">
    <source>
        <dbReference type="ARBA" id="ARBA00005343"/>
    </source>
</evidence>
<dbReference type="Pfam" id="PF01034">
    <property type="entry name" value="Syndecan"/>
    <property type="match status" value="1"/>
</dbReference>
<evidence type="ECO:0000256" key="10">
    <source>
        <dbReference type="SAM" id="MobiDB-lite"/>
    </source>
</evidence>
<evidence type="ECO:0000259" key="12">
    <source>
        <dbReference type="Pfam" id="PF01034"/>
    </source>
</evidence>
<evidence type="ECO:0000313" key="14">
    <source>
        <dbReference type="Proteomes" id="UP001346869"/>
    </source>
</evidence>
<evidence type="ECO:0000256" key="7">
    <source>
        <dbReference type="ARBA" id="ARBA00023136"/>
    </source>
</evidence>